<gene>
    <name evidence="3" type="ORF">PBK173_000085500</name>
    <name evidence="7" type="ORF">PBNK65E_000081600</name>
    <name evidence="4" type="ORF">PBNK65NY_000081200</name>
    <name evidence="5" type="ORF">PBSP11A_000081300</name>
    <name evidence="6" type="ORF">PBSP11RLL_000081500</name>
</gene>
<dbReference type="EMBL" id="LT608141">
    <property type="protein sequence ID" value="SCL93124.1"/>
    <property type="molecule type" value="Genomic_DNA"/>
</dbReference>
<evidence type="ECO:0000256" key="1">
    <source>
        <dbReference type="SAM" id="Phobius"/>
    </source>
</evidence>
<dbReference type="OrthoDB" id="391550at2759"/>
<dbReference type="EMBL" id="LT614631">
    <property type="protein sequence ID" value="SCN23070.1"/>
    <property type="molecule type" value="Genomic_DNA"/>
</dbReference>
<keyword evidence="2" id="KW-0732">Signal</keyword>
<evidence type="ECO:0000313" key="6">
    <source>
        <dbReference type="EMBL" id="SCM17589.1"/>
    </source>
</evidence>
<dbReference type="Proteomes" id="UP000219974">
    <property type="component" value="Chromosome 5"/>
</dbReference>
<evidence type="ECO:0000256" key="2">
    <source>
        <dbReference type="SAM" id="SignalP"/>
    </source>
</evidence>
<dbReference type="AlphaFoldDB" id="A0A122HYI5"/>
<evidence type="ECO:0000313" key="10">
    <source>
        <dbReference type="Proteomes" id="UP000219974"/>
    </source>
</evidence>
<protein>
    <submittedName>
        <fullName evidence="3">Uncharacterized protein</fullName>
    </submittedName>
</protein>
<keyword evidence="1" id="KW-0472">Membrane</keyword>
<name>A0A122HYI5_PLABE</name>
<dbReference type="EMBL" id="LT160025">
    <property type="protein sequence ID" value="CXI11040.1"/>
    <property type="molecule type" value="Genomic_DNA"/>
</dbReference>
<dbReference type="Proteomes" id="UP000219860">
    <property type="component" value="Chromosome 5"/>
</dbReference>
<evidence type="ECO:0000313" key="12">
    <source>
        <dbReference type="Proteomes" id="UP000516480"/>
    </source>
</evidence>
<dbReference type="EMBL" id="LT608253">
    <property type="protein sequence ID" value="SCM15794.1"/>
    <property type="molecule type" value="Genomic_DNA"/>
</dbReference>
<evidence type="ECO:0000313" key="3">
    <source>
        <dbReference type="EMBL" id="CXI11040.1"/>
    </source>
</evidence>
<organism evidence="3 8">
    <name type="scientific">Plasmodium berghei</name>
    <dbReference type="NCBI Taxonomy" id="5821"/>
    <lineage>
        <taxon>Eukaryota</taxon>
        <taxon>Sar</taxon>
        <taxon>Alveolata</taxon>
        <taxon>Apicomplexa</taxon>
        <taxon>Aconoidasida</taxon>
        <taxon>Haemosporida</taxon>
        <taxon>Plasmodiidae</taxon>
        <taxon>Plasmodium</taxon>
        <taxon>Plasmodium (Vinckeia)</taxon>
    </lineage>
</organism>
<proteinExistence type="predicted"/>
<reference evidence="3 8" key="1">
    <citation type="submission" date="2016-02" db="EMBL/GenBank/DDBJ databases">
        <authorList>
            <consortium name="Pathogen Informatics"/>
        </authorList>
    </citation>
    <scope>NUCLEOTIDE SEQUENCE [LARGE SCALE GENOMIC DNA]</scope>
    <source>
        <strain evidence="3 8">K173</strain>
        <strain evidence="4 12">NK65 ny</strain>
        <strain evidence="7 11">NK65e</strain>
        <strain evidence="5 9">SP11 Antwerpcl1</strain>
        <strain evidence="6 10">SP11 RLL</strain>
    </source>
</reference>
<keyword evidence="1" id="KW-1133">Transmembrane helix</keyword>
<dbReference type="Proteomes" id="UP000516480">
    <property type="component" value="Chromosome 5"/>
</dbReference>
<accession>A0A122HYI5</accession>
<feature type="chain" id="PRO_5014244655" evidence="2">
    <location>
        <begin position="24"/>
        <end position="600"/>
    </location>
</feature>
<evidence type="ECO:0000313" key="8">
    <source>
        <dbReference type="Proteomes" id="UP000069549"/>
    </source>
</evidence>
<feature type="transmembrane region" description="Helical" evidence="1">
    <location>
        <begin position="545"/>
        <end position="566"/>
    </location>
</feature>
<evidence type="ECO:0000313" key="7">
    <source>
        <dbReference type="EMBL" id="SCN23070.1"/>
    </source>
</evidence>
<feature type="signal peptide" evidence="2">
    <location>
        <begin position="1"/>
        <end position="23"/>
    </location>
</feature>
<dbReference type="Proteomes" id="UP000220214">
    <property type="component" value="Chromosome 5"/>
</dbReference>
<dbReference type="VEuPathDB" id="PlasmoDB:PBANKA_0515700"/>
<dbReference type="EMBL" id="LT608269">
    <property type="protein sequence ID" value="SCM17589.1"/>
    <property type="molecule type" value="Genomic_DNA"/>
</dbReference>
<dbReference type="Proteomes" id="UP000069549">
    <property type="component" value="Chromosome 5"/>
</dbReference>
<evidence type="ECO:0000313" key="11">
    <source>
        <dbReference type="Proteomes" id="UP000220214"/>
    </source>
</evidence>
<evidence type="ECO:0000313" key="4">
    <source>
        <dbReference type="EMBL" id="SCL93124.1"/>
    </source>
</evidence>
<evidence type="ECO:0000313" key="9">
    <source>
        <dbReference type="Proteomes" id="UP000219860"/>
    </source>
</evidence>
<dbReference type="OMA" id="PIFQGFF"/>
<keyword evidence="1" id="KW-0812">Transmembrane</keyword>
<evidence type="ECO:0000313" key="5">
    <source>
        <dbReference type="EMBL" id="SCM15794.1"/>
    </source>
</evidence>
<sequence>MRKNTLSFLLILFYTVPFQIVENAEHLSMDEIKNVMKNYILNDSTIFSHFSFLYLYNILRCTLTQNVFDSYPDKNYEKEILIVKEKLLYLNQNPQNTSQWDFVDFNLPQLLLSSIEEIEKNMKTQGINFIEMYNKLKTLNLKFRNISSLTLEVCYDSIFFIEEFSMQLTILPFILDKLDISDQKYRDEVKYMLKKSFKYFSFFISIINEYNSKIVDIYKKEINVFIKVKENFNINSLNENNLLSLYDEIYLKNKYGEKLIHNLFVLFKKISFLESGNDIYYFNYIDIVPIYIKTIKGLYKSRKYNMEKNYYTKIENKYKNNLKINEGIIMIKIVKQYIIDEYTNNPTYFDSNNIYKTIMQEIYKPIINDTDTRFRLLYSENVDKTKEKRFINDDVALSLIILTNTNINIKILLDHMNDMVLSGDMFSINKGPDKERIKVMGTCAYTNNLQPPIFTGFFSRGLSTYILNKVISLLKPNKQLIYLSIEKTEDASQMKSDVIAERIFSSHLKYYETVLLFERAAIIKYDELKSNYRCDMCLTGYNGLYTLYVCILLPIMLSLIICYYIYKRKKWIIKNKIDVNSVSMQNKRILIEPSILPLKL</sequence>